<dbReference type="OrthoDB" id="66964at2759"/>
<dbReference type="HOGENOM" id="CLU_054584_0_0_1"/>
<feature type="region of interest" description="Disordered" evidence="2">
    <location>
        <begin position="69"/>
        <end position="108"/>
    </location>
</feature>
<evidence type="ECO:0000256" key="2">
    <source>
        <dbReference type="SAM" id="MobiDB-lite"/>
    </source>
</evidence>
<feature type="coiled-coil region" evidence="1">
    <location>
        <begin position="313"/>
        <end position="340"/>
    </location>
</feature>
<accession>S3CQZ9</accession>
<protein>
    <submittedName>
        <fullName evidence="3">Uncharacterized protein</fullName>
    </submittedName>
</protein>
<dbReference type="eggNOG" id="ENOG502ST0H">
    <property type="taxonomic scope" value="Eukaryota"/>
</dbReference>
<dbReference type="OMA" id="SNLRTWA"/>
<organism evidence="3 4">
    <name type="scientific">Ophiostoma piceae (strain UAMH 11346)</name>
    <name type="common">Sap stain fungus</name>
    <dbReference type="NCBI Taxonomy" id="1262450"/>
    <lineage>
        <taxon>Eukaryota</taxon>
        <taxon>Fungi</taxon>
        <taxon>Dikarya</taxon>
        <taxon>Ascomycota</taxon>
        <taxon>Pezizomycotina</taxon>
        <taxon>Sordariomycetes</taxon>
        <taxon>Sordariomycetidae</taxon>
        <taxon>Ophiostomatales</taxon>
        <taxon>Ophiostomataceae</taxon>
        <taxon>Ophiostoma</taxon>
    </lineage>
</organism>
<dbReference type="VEuPathDB" id="FungiDB:F503_08684"/>
<feature type="compositionally biased region" description="Low complexity" evidence="2">
    <location>
        <begin position="98"/>
        <end position="108"/>
    </location>
</feature>
<evidence type="ECO:0000256" key="1">
    <source>
        <dbReference type="SAM" id="Coils"/>
    </source>
</evidence>
<proteinExistence type="predicted"/>
<gene>
    <name evidence="3" type="ORF">F503_08684</name>
</gene>
<keyword evidence="4" id="KW-1185">Reference proteome</keyword>
<sequence length="395" mass="41940">MPPPIDESVLRNNPDFALLYATLTTAVLNPDGSTKTDAGTKARDAVRNEAKKTRIRVAKNHLLAQAISTTAPAQSTPQAQSQLPTESKHGAVARRAARTTGRPLPPAALAAPALVPPARAPVDLPPDLLDLLLLLPPLINLSSSSSSSASPSPPPVSADDIQLLLESPPFTSLPDHLPRLASLVSDTLQSSALSLARVLNPSTNPSYLHRTVAGLPAQAAQLQNNVAAVHAQLVAARHATSSSLIDLLEQQASALSTLLRVIEAKQGGPIARSLELRASEVAVDAQILGTLETPQAVASAYKAVYSPEANAALQNYAAHLQDSKMRLQEVLKERKALLREYGVDVDAVEAEAESQPQSHTTDDKSRAMREMARVYREMGQQVQEVKGDLARLGRA</sequence>
<dbReference type="Proteomes" id="UP000016923">
    <property type="component" value="Unassembled WGS sequence"/>
</dbReference>
<dbReference type="AlphaFoldDB" id="S3CQZ9"/>
<feature type="compositionally biased region" description="Low complexity" evidence="2">
    <location>
        <begin position="69"/>
        <end position="85"/>
    </location>
</feature>
<evidence type="ECO:0000313" key="3">
    <source>
        <dbReference type="EMBL" id="EPE03070.1"/>
    </source>
</evidence>
<keyword evidence="1" id="KW-0175">Coiled coil</keyword>
<evidence type="ECO:0000313" key="4">
    <source>
        <dbReference type="Proteomes" id="UP000016923"/>
    </source>
</evidence>
<name>S3CQZ9_OPHP1</name>
<dbReference type="STRING" id="1262450.S3CQZ9"/>
<reference evidence="3 4" key="1">
    <citation type="journal article" date="2013" name="BMC Genomics">
        <title>The genome and transcriptome of the pine saprophyte Ophiostoma piceae, and a comparison with the bark beetle-associated pine pathogen Grosmannia clavigera.</title>
        <authorList>
            <person name="Haridas S."/>
            <person name="Wang Y."/>
            <person name="Lim L."/>
            <person name="Massoumi Alamouti S."/>
            <person name="Jackman S."/>
            <person name="Docking R."/>
            <person name="Robertson G."/>
            <person name="Birol I."/>
            <person name="Bohlmann J."/>
            <person name="Breuil C."/>
        </authorList>
    </citation>
    <scope>NUCLEOTIDE SEQUENCE [LARGE SCALE GENOMIC DNA]</scope>
    <source>
        <strain evidence="3 4">UAMH 11346</strain>
    </source>
</reference>
<dbReference type="EMBL" id="KE148171">
    <property type="protein sequence ID" value="EPE03070.1"/>
    <property type="molecule type" value="Genomic_DNA"/>
</dbReference>